<dbReference type="InterPro" id="IPR047521">
    <property type="entry name" value="XPF_nuclease_EME1_ascomycetes"/>
</dbReference>
<evidence type="ECO:0000256" key="7">
    <source>
        <dbReference type="ARBA" id="ARBA00022763"/>
    </source>
</evidence>
<comment type="cofactor">
    <cofactor evidence="1">
        <name>Mg(2+)</name>
        <dbReference type="ChEBI" id="CHEBI:18420"/>
    </cofactor>
</comment>
<feature type="compositionally biased region" description="Polar residues" evidence="14">
    <location>
        <begin position="342"/>
        <end position="354"/>
    </location>
</feature>
<dbReference type="OrthoDB" id="343092at2759"/>
<evidence type="ECO:0000313" key="17">
    <source>
        <dbReference type="Proteomes" id="UP000297716"/>
    </source>
</evidence>
<dbReference type="Gene3D" id="1.10.150.670">
    <property type="entry name" value="Crossover junction endonuclease EME1, DNA-binding domain"/>
    <property type="match status" value="1"/>
</dbReference>
<evidence type="ECO:0000256" key="11">
    <source>
        <dbReference type="ARBA" id="ARBA00023204"/>
    </source>
</evidence>
<comment type="caution">
    <text evidence="16">The sequence shown here is derived from an EMBL/GenBank/DDBJ whole genome shotgun (WGS) entry which is preliminary data.</text>
</comment>
<evidence type="ECO:0000256" key="6">
    <source>
        <dbReference type="ARBA" id="ARBA00022759"/>
    </source>
</evidence>
<comment type="subcellular location">
    <subcellularLocation>
        <location evidence="2">Nucleus</location>
    </subcellularLocation>
</comment>
<accession>A0A4Z0YZP5</accession>
<feature type="domain" description="ERCC4" evidence="15">
    <location>
        <begin position="421"/>
        <end position="688"/>
    </location>
</feature>
<keyword evidence="8" id="KW-0378">Hydrolase</keyword>
<keyword evidence="10" id="KW-0233">DNA recombination</keyword>
<dbReference type="GO" id="GO:0008821">
    <property type="term" value="F:crossover junction DNA endonuclease activity"/>
    <property type="evidence" value="ECO:0007669"/>
    <property type="project" value="TreeGrafter"/>
</dbReference>
<evidence type="ECO:0000256" key="13">
    <source>
        <dbReference type="ARBA" id="ARBA00023254"/>
    </source>
</evidence>
<comment type="similarity">
    <text evidence="3">Belongs to the EME1/MMS4 family.</text>
</comment>
<dbReference type="InterPro" id="IPR042530">
    <property type="entry name" value="EME1/EME2_C"/>
</dbReference>
<evidence type="ECO:0000259" key="15">
    <source>
        <dbReference type="SMART" id="SM00891"/>
    </source>
</evidence>
<dbReference type="GO" id="GO:0006302">
    <property type="term" value="P:double-strand break repair"/>
    <property type="evidence" value="ECO:0007669"/>
    <property type="project" value="TreeGrafter"/>
</dbReference>
<feature type="compositionally biased region" description="Polar residues" evidence="14">
    <location>
        <begin position="127"/>
        <end position="136"/>
    </location>
</feature>
<protein>
    <recommendedName>
        <fullName evidence="15">ERCC4 domain-containing protein</fullName>
    </recommendedName>
</protein>
<dbReference type="Gene3D" id="3.40.50.10130">
    <property type="match status" value="1"/>
</dbReference>
<dbReference type="EMBL" id="SKBN01000046">
    <property type="protein sequence ID" value="TGJ85398.1"/>
    <property type="molecule type" value="Genomic_DNA"/>
</dbReference>
<keyword evidence="4" id="KW-0540">Nuclease</keyword>
<dbReference type="GO" id="GO:0031573">
    <property type="term" value="P:mitotic intra-S DNA damage checkpoint signaling"/>
    <property type="evidence" value="ECO:0007669"/>
    <property type="project" value="TreeGrafter"/>
</dbReference>
<dbReference type="PANTHER" id="PTHR21077:SF5">
    <property type="entry name" value="CROSSOVER JUNCTION ENDONUCLEASE MMS4"/>
    <property type="match status" value="1"/>
</dbReference>
<evidence type="ECO:0000256" key="5">
    <source>
        <dbReference type="ARBA" id="ARBA00022723"/>
    </source>
</evidence>
<keyword evidence="5" id="KW-0479">Metal-binding</keyword>
<dbReference type="GO" id="GO:0046872">
    <property type="term" value="F:metal ion binding"/>
    <property type="evidence" value="ECO:0007669"/>
    <property type="project" value="UniProtKB-KW"/>
</dbReference>
<dbReference type="CDD" id="cd20085">
    <property type="entry name" value="XPF_nuclease_Mms4"/>
    <property type="match status" value="1"/>
</dbReference>
<organism evidence="16 17">
    <name type="scientific">Xylaria hypoxylon</name>
    <dbReference type="NCBI Taxonomy" id="37992"/>
    <lineage>
        <taxon>Eukaryota</taxon>
        <taxon>Fungi</taxon>
        <taxon>Dikarya</taxon>
        <taxon>Ascomycota</taxon>
        <taxon>Pezizomycotina</taxon>
        <taxon>Sordariomycetes</taxon>
        <taxon>Xylariomycetidae</taxon>
        <taxon>Xylariales</taxon>
        <taxon>Xylariaceae</taxon>
        <taxon>Xylaria</taxon>
    </lineage>
</organism>
<keyword evidence="13" id="KW-0469">Meiosis</keyword>
<evidence type="ECO:0000256" key="3">
    <source>
        <dbReference type="ARBA" id="ARBA00005313"/>
    </source>
</evidence>
<dbReference type="GO" id="GO:0031297">
    <property type="term" value="P:replication fork processing"/>
    <property type="evidence" value="ECO:0007669"/>
    <property type="project" value="TreeGrafter"/>
</dbReference>
<reference evidence="16 17" key="1">
    <citation type="submission" date="2019-03" db="EMBL/GenBank/DDBJ databases">
        <title>Draft genome sequence of Xylaria hypoxylon DSM 108379, a ubiquitous saprotrophic-parasitic fungi on hardwood.</title>
        <authorList>
            <person name="Buettner E."/>
            <person name="Leonhardt S."/>
            <person name="Gebauer A.M."/>
            <person name="Liers C."/>
            <person name="Hofrichter M."/>
            <person name="Kellner H."/>
        </authorList>
    </citation>
    <scope>NUCLEOTIDE SEQUENCE [LARGE SCALE GENOMIC DNA]</scope>
    <source>
        <strain evidence="16 17">DSM 108379</strain>
    </source>
</reference>
<feature type="compositionally biased region" description="Basic and acidic residues" evidence="14">
    <location>
        <begin position="227"/>
        <end position="242"/>
    </location>
</feature>
<evidence type="ECO:0000256" key="9">
    <source>
        <dbReference type="ARBA" id="ARBA00022842"/>
    </source>
</evidence>
<keyword evidence="12" id="KW-0539">Nucleus</keyword>
<dbReference type="PANTHER" id="PTHR21077">
    <property type="entry name" value="EME1 PROTEIN"/>
    <property type="match status" value="1"/>
</dbReference>
<evidence type="ECO:0000256" key="10">
    <source>
        <dbReference type="ARBA" id="ARBA00023172"/>
    </source>
</evidence>
<evidence type="ECO:0000256" key="12">
    <source>
        <dbReference type="ARBA" id="ARBA00023242"/>
    </source>
</evidence>
<keyword evidence="9" id="KW-0460">Magnesium</keyword>
<dbReference type="GO" id="GO:0003677">
    <property type="term" value="F:DNA binding"/>
    <property type="evidence" value="ECO:0007669"/>
    <property type="project" value="InterPro"/>
</dbReference>
<dbReference type="InterPro" id="IPR033310">
    <property type="entry name" value="Mms4/EME1/EME2"/>
</dbReference>
<keyword evidence="7" id="KW-0227">DNA damage</keyword>
<feature type="compositionally biased region" description="Basic and acidic residues" evidence="14">
    <location>
        <begin position="363"/>
        <end position="386"/>
    </location>
</feature>
<dbReference type="Pfam" id="PF02732">
    <property type="entry name" value="ERCC4"/>
    <property type="match status" value="1"/>
</dbReference>
<keyword evidence="6" id="KW-0255">Endonuclease</keyword>
<feature type="region of interest" description="Disordered" evidence="14">
    <location>
        <begin position="46"/>
        <end position="386"/>
    </location>
</feature>
<dbReference type="GO" id="GO:0000712">
    <property type="term" value="P:resolution of meiotic recombination intermediates"/>
    <property type="evidence" value="ECO:0007669"/>
    <property type="project" value="TreeGrafter"/>
</dbReference>
<dbReference type="InterPro" id="IPR006166">
    <property type="entry name" value="ERCC4_domain"/>
</dbReference>
<evidence type="ECO:0000256" key="4">
    <source>
        <dbReference type="ARBA" id="ARBA00022722"/>
    </source>
</evidence>
<evidence type="ECO:0000313" key="16">
    <source>
        <dbReference type="EMBL" id="TGJ85398.1"/>
    </source>
</evidence>
<feature type="compositionally biased region" description="Polar residues" evidence="14">
    <location>
        <begin position="46"/>
        <end position="58"/>
    </location>
</feature>
<gene>
    <name evidence="16" type="ORF">E0Z10_g3347</name>
</gene>
<dbReference type="STRING" id="37992.A0A4Z0YZP5"/>
<evidence type="ECO:0000256" key="14">
    <source>
        <dbReference type="SAM" id="MobiDB-lite"/>
    </source>
</evidence>
<sequence>MPTEVISLLSSSPVRPSPAAVVTSFESTKKTNTRVPHRILNYAKAGSSNNATSSSFHTLTGPVVGTKRTSSYQPRPEGHDGDGDGFLFLSDDFDTTGDLDASFHKKPRTSRGSSHPRQREDDPIPPQNTKSVMTRSQPREPPQPVRKERWNNLVDDIEFSSSPANLGSPVPPTKKAPKILSDPFASSPKEHIPKSTSRKPAFAGPPRSLPKDSNKNGGRETWNWPAELREDQLANGHRETQRSSKITLIDLSSDPIDSPPRRKPQPNISNVRLKASWDPISSSAPEAHDIQPLLSSPPLTTGARPCPRLRATTGNGSSDSEDLPDLDNVDFSKIRPTKRSHSSSSRPTAQASKQTIKKASKPTQEKERERKQKAEAMEVEKERKRVEKERAKEERALQKEKEKALAEVNKLRTDKKVSTPEMIVDIPASINSGLKVQIEALLNDLDVQHETWNSTVEHVVKWRRKVTSRFNKEMGFWEPAPMRIKNENHILVIVQAAEFVKFVLGDEGQDLEAHVLHMKSKFPSTKLIYMIEGLTPWMRKNRNLLNRQFASAVRNLGTSTEPGPSSNRSRHRNSNQLQEYIDEDKIEDALLSLQVLHETLVHHTNAPIETAQWVAVFTQHISTIPYRKARDASANAGFCMESGQVRTGDGAKDTYIHMLQVIARLTPSIAYGIVAKYESVTDLVRGLEEEGPLALAECRKSANKDGALTDHFIGQAISRRVHKIFLGRDPTSTDV</sequence>
<keyword evidence="17" id="KW-1185">Reference proteome</keyword>
<feature type="compositionally biased region" description="Acidic residues" evidence="14">
    <location>
        <begin position="319"/>
        <end position="328"/>
    </location>
</feature>
<evidence type="ECO:0000256" key="8">
    <source>
        <dbReference type="ARBA" id="ARBA00022801"/>
    </source>
</evidence>
<dbReference type="SMART" id="SM00891">
    <property type="entry name" value="ERCC4"/>
    <property type="match status" value="1"/>
</dbReference>
<dbReference type="GO" id="GO:0048476">
    <property type="term" value="C:Holliday junction resolvase complex"/>
    <property type="evidence" value="ECO:0007669"/>
    <property type="project" value="InterPro"/>
</dbReference>
<evidence type="ECO:0000256" key="1">
    <source>
        <dbReference type="ARBA" id="ARBA00001946"/>
    </source>
</evidence>
<dbReference type="AlphaFoldDB" id="A0A4Z0YZP5"/>
<dbReference type="Proteomes" id="UP000297716">
    <property type="component" value="Unassembled WGS sequence"/>
</dbReference>
<dbReference type="FunFam" id="1.10.150.670:FF:000004">
    <property type="entry name" value="Crossover junction endonuclease EME1"/>
    <property type="match status" value="1"/>
</dbReference>
<dbReference type="GO" id="GO:0005634">
    <property type="term" value="C:nucleus"/>
    <property type="evidence" value="ECO:0007669"/>
    <property type="project" value="UniProtKB-SubCell"/>
</dbReference>
<name>A0A4Z0YZP5_9PEZI</name>
<feature type="compositionally biased region" description="Basic and acidic residues" evidence="14">
    <location>
        <begin position="209"/>
        <end position="218"/>
    </location>
</feature>
<evidence type="ECO:0000256" key="2">
    <source>
        <dbReference type="ARBA" id="ARBA00004123"/>
    </source>
</evidence>
<proteinExistence type="inferred from homology"/>
<keyword evidence="11" id="KW-0234">DNA repair</keyword>